<dbReference type="Proteomes" id="UP000694863">
    <property type="component" value="Unplaced"/>
</dbReference>
<evidence type="ECO:0000313" key="2">
    <source>
        <dbReference type="RefSeq" id="XP_045142215.1"/>
    </source>
</evidence>
<protein>
    <submittedName>
        <fullName evidence="2">60S ribosomal protein L36-like</fullName>
    </submittedName>
</protein>
<keyword evidence="1" id="KW-1185">Reference proteome</keyword>
<name>A0AC55CPY7_ECHTE</name>
<dbReference type="RefSeq" id="XP_045142215.1">
    <property type="nucleotide sequence ID" value="XM_045286280.1"/>
</dbReference>
<organism evidence="1 2">
    <name type="scientific">Echinops telfairi</name>
    <name type="common">Lesser hedgehog tenrec</name>
    <dbReference type="NCBI Taxonomy" id="9371"/>
    <lineage>
        <taxon>Eukaryota</taxon>
        <taxon>Metazoa</taxon>
        <taxon>Chordata</taxon>
        <taxon>Craniata</taxon>
        <taxon>Vertebrata</taxon>
        <taxon>Euteleostomi</taxon>
        <taxon>Mammalia</taxon>
        <taxon>Eutheria</taxon>
        <taxon>Afrotheria</taxon>
        <taxon>Tenrecidae</taxon>
        <taxon>Tenrecinae</taxon>
        <taxon>Echinops</taxon>
    </lineage>
</organism>
<sequence length="129" mass="14375">MCLPQYKKIYSTALSAAQPSKSSSRGCALPYGLGLDHGHKVTKNVSKPRHSRCHGCLTEHPKFVQDRIQEVCGFSTLRVKGMGLLKVSKDKWALKFSKKQVGTHIHAKRKREELSTVLATTRTATAKRD</sequence>
<gene>
    <name evidence="2" type="primary">LOC101645962</name>
</gene>
<accession>A0AC55CPY7</accession>
<proteinExistence type="predicted"/>
<evidence type="ECO:0000313" key="1">
    <source>
        <dbReference type="Proteomes" id="UP000694863"/>
    </source>
</evidence>
<reference evidence="2" key="1">
    <citation type="submission" date="2025-08" db="UniProtKB">
        <authorList>
            <consortium name="RefSeq"/>
        </authorList>
    </citation>
    <scope>IDENTIFICATION</scope>
</reference>